<dbReference type="PANTHER" id="PTHR36113:SF6">
    <property type="entry name" value="FOSFOMYCIN RESISTANCE PROTEIN FOSX"/>
    <property type="match status" value="1"/>
</dbReference>
<name>A0A4Z0GMC9_9BACL</name>
<feature type="domain" description="VOC" evidence="2">
    <location>
        <begin position="5"/>
        <end position="130"/>
    </location>
</feature>
<dbReference type="Pfam" id="PF00903">
    <property type="entry name" value="Glyoxalase"/>
    <property type="match status" value="1"/>
</dbReference>
<proteinExistence type="predicted"/>
<evidence type="ECO:0000313" key="4">
    <source>
        <dbReference type="Proteomes" id="UP000298347"/>
    </source>
</evidence>
<dbReference type="InterPro" id="IPR037523">
    <property type="entry name" value="VOC_core"/>
</dbReference>
<evidence type="ECO:0000256" key="1">
    <source>
        <dbReference type="ARBA" id="ARBA00022723"/>
    </source>
</evidence>
<evidence type="ECO:0000313" key="3">
    <source>
        <dbReference type="EMBL" id="TGA98186.1"/>
    </source>
</evidence>
<keyword evidence="1" id="KW-0479">Metal-binding</keyword>
<dbReference type="Gene3D" id="3.10.180.10">
    <property type="entry name" value="2,3-Dihydroxybiphenyl 1,2-Dioxygenase, domain 1"/>
    <property type="match status" value="1"/>
</dbReference>
<dbReference type="SUPFAM" id="SSF54593">
    <property type="entry name" value="Glyoxalase/Bleomycin resistance protein/Dihydroxybiphenyl dioxygenase"/>
    <property type="match status" value="1"/>
</dbReference>
<sequence>MLFSSIHHCAIICSDYHKSKHFYVDLLGFTIINETYREERKSYKLDLKIGNAFSGQIELFSFPDPPKRLTHPEACGLRHLAFDVTNVEKTTETLKRLGIETEPVRKDSLTGKRFTFFRDPDDLPIEIYEK</sequence>
<dbReference type="NCBIfam" id="NF008551">
    <property type="entry name" value="PRK11478.1"/>
    <property type="match status" value="1"/>
</dbReference>
<dbReference type="Proteomes" id="UP000298347">
    <property type="component" value="Unassembled WGS sequence"/>
</dbReference>
<evidence type="ECO:0000259" key="2">
    <source>
        <dbReference type="PROSITE" id="PS51819"/>
    </source>
</evidence>
<dbReference type="OrthoDB" id="9795618at2"/>
<dbReference type="InterPro" id="IPR029068">
    <property type="entry name" value="Glyas_Bleomycin-R_OHBP_Dase"/>
</dbReference>
<dbReference type="EMBL" id="SRJD01000009">
    <property type="protein sequence ID" value="TGA98186.1"/>
    <property type="molecule type" value="Genomic_DNA"/>
</dbReference>
<gene>
    <name evidence="3" type="ORF">E4665_09555</name>
</gene>
<dbReference type="RefSeq" id="WP_135348566.1">
    <property type="nucleotide sequence ID" value="NZ_SRJD01000009.1"/>
</dbReference>
<protein>
    <submittedName>
        <fullName evidence="3">VOC family protein</fullName>
    </submittedName>
</protein>
<organism evidence="3 4">
    <name type="scientific">Sporolactobacillus shoreae</name>
    <dbReference type="NCBI Taxonomy" id="1465501"/>
    <lineage>
        <taxon>Bacteria</taxon>
        <taxon>Bacillati</taxon>
        <taxon>Bacillota</taxon>
        <taxon>Bacilli</taxon>
        <taxon>Bacillales</taxon>
        <taxon>Sporolactobacillaceae</taxon>
        <taxon>Sporolactobacillus</taxon>
    </lineage>
</organism>
<dbReference type="AlphaFoldDB" id="A0A4Z0GMC9"/>
<dbReference type="InterPro" id="IPR004360">
    <property type="entry name" value="Glyas_Fos-R_dOase_dom"/>
</dbReference>
<dbReference type="CDD" id="cd08352">
    <property type="entry name" value="VOC_Bs_YwkD_like"/>
    <property type="match status" value="1"/>
</dbReference>
<reference evidence="3 4" key="1">
    <citation type="journal article" date="2015" name="Int. J. Syst. Evol. Microbiol.">
        <title>Sporolactobacillus shoreae sp. nov. and Sporolactobacillus spathodeae sp. nov., two spore-forming lactic acid bacteria isolated from tree barks in Thailand.</title>
        <authorList>
            <person name="Thamacharoensuk T."/>
            <person name="Kitahara M."/>
            <person name="Ohkuma M."/>
            <person name="Thongchul N."/>
            <person name="Tanasupawat S."/>
        </authorList>
    </citation>
    <scope>NUCLEOTIDE SEQUENCE [LARGE SCALE GENOMIC DNA]</scope>
    <source>
        <strain evidence="3 4">BK92</strain>
    </source>
</reference>
<accession>A0A4Z0GMC9</accession>
<comment type="caution">
    <text evidence="3">The sequence shown here is derived from an EMBL/GenBank/DDBJ whole genome shotgun (WGS) entry which is preliminary data.</text>
</comment>
<dbReference type="PANTHER" id="PTHR36113">
    <property type="entry name" value="LYASE, PUTATIVE-RELATED-RELATED"/>
    <property type="match status" value="1"/>
</dbReference>
<dbReference type="PROSITE" id="PS51819">
    <property type="entry name" value="VOC"/>
    <property type="match status" value="1"/>
</dbReference>
<dbReference type="InterPro" id="IPR037478">
    <property type="entry name" value="YwkD-like_dom"/>
</dbReference>
<dbReference type="InterPro" id="IPR051332">
    <property type="entry name" value="Fosfomycin_Res_Enzymes"/>
</dbReference>
<keyword evidence="4" id="KW-1185">Reference proteome</keyword>
<dbReference type="GO" id="GO:0046872">
    <property type="term" value="F:metal ion binding"/>
    <property type="evidence" value="ECO:0007669"/>
    <property type="project" value="UniProtKB-KW"/>
</dbReference>